<feature type="domain" description="N-acetyltransferase" evidence="1">
    <location>
        <begin position="3"/>
        <end position="158"/>
    </location>
</feature>
<organism evidence="2 3">
    <name type="scientific">Sporosarcina quadrami</name>
    <dbReference type="NCBI Taxonomy" id="2762234"/>
    <lineage>
        <taxon>Bacteria</taxon>
        <taxon>Bacillati</taxon>
        <taxon>Bacillota</taxon>
        <taxon>Bacilli</taxon>
        <taxon>Bacillales</taxon>
        <taxon>Caryophanaceae</taxon>
        <taxon>Sporosarcina</taxon>
    </lineage>
</organism>
<dbReference type="SUPFAM" id="SSF55729">
    <property type="entry name" value="Acyl-CoA N-acyltransferases (Nat)"/>
    <property type="match status" value="1"/>
</dbReference>
<evidence type="ECO:0000259" key="1">
    <source>
        <dbReference type="PROSITE" id="PS51186"/>
    </source>
</evidence>
<reference evidence="2 3" key="1">
    <citation type="submission" date="2020-08" db="EMBL/GenBank/DDBJ databases">
        <title>A Genomic Blueprint of the Chicken Gut Microbiome.</title>
        <authorList>
            <person name="Gilroy R."/>
            <person name="Ravi A."/>
            <person name="Getino M."/>
            <person name="Pursley I."/>
            <person name="Horton D.L."/>
            <person name="Alikhan N.-F."/>
            <person name="Baker D."/>
            <person name="Gharbi K."/>
            <person name="Hall N."/>
            <person name="Watson M."/>
            <person name="Adriaenssens E.M."/>
            <person name="Foster-Nyarko E."/>
            <person name="Jarju S."/>
            <person name="Secka A."/>
            <person name="Antonio M."/>
            <person name="Oren A."/>
            <person name="Chaudhuri R."/>
            <person name="La Ragione R.M."/>
            <person name="Hildebrand F."/>
            <person name="Pallen M.J."/>
        </authorList>
    </citation>
    <scope>NUCLEOTIDE SEQUENCE [LARGE SCALE GENOMIC DNA]</scope>
    <source>
        <strain evidence="2 3">Sa2YVA2</strain>
    </source>
</reference>
<dbReference type="InterPro" id="IPR000182">
    <property type="entry name" value="GNAT_dom"/>
</dbReference>
<proteinExistence type="predicted"/>
<accession>A0ABR8U888</accession>
<comment type="caution">
    <text evidence="2">The sequence shown here is derived from an EMBL/GenBank/DDBJ whole genome shotgun (WGS) entry which is preliminary data.</text>
</comment>
<dbReference type="Proteomes" id="UP000626786">
    <property type="component" value="Unassembled WGS sequence"/>
</dbReference>
<sequence length="160" mass="18502">MKLFLENMNEKLARDILSWEYEQPYDFYNSEVTDEDLMERLDGSYIALVNDKQEVVGFYCTGENAQVPVGKLDGVYLEDSIDLGLGMNPKFVGKGISFEFCSFILCHIQKNNKGNPIRLTVAKFNQRAIHLYEKLGFVKVDEFSTDYAEFMTMVKKTNYK</sequence>
<dbReference type="PROSITE" id="PS51186">
    <property type="entry name" value="GNAT"/>
    <property type="match status" value="1"/>
</dbReference>
<keyword evidence="3" id="KW-1185">Reference proteome</keyword>
<dbReference type="Pfam" id="PF00583">
    <property type="entry name" value="Acetyltransf_1"/>
    <property type="match status" value="1"/>
</dbReference>
<dbReference type="EMBL" id="JACSQN010000005">
    <property type="protein sequence ID" value="MBD7984243.1"/>
    <property type="molecule type" value="Genomic_DNA"/>
</dbReference>
<dbReference type="Gene3D" id="3.40.630.30">
    <property type="match status" value="1"/>
</dbReference>
<dbReference type="InterPro" id="IPR016181">
    <property type="entry name" value="Acyl_CoA_acyltransferase"/>
</dbReference>
<name>A0ABR8U888_9BACL</name>
<protein>
    <submittedName>
        <fullName evidence="2">GNAT family N-acetyltransferase</fullName>
    </submittedName>
</protein>
<dbReference type="RefSeq" id="WP_191693946.1">
    <property type="nucleotide sequence ID" value="NZ_JACSQN010000005.1"/>
</dbReference>
<gene>
    <name evidence="2" type="ORF">H9649_06610</name>
</gene>
<evidence type="ECO:0000313" key="2">
    <source>
        <dbReference type="EMBL" id="MBD7984243.1"/>
    </source>
</evidence>
<evidence type="ECO:0000313" key="3">
    <source>
        <dbReference type="Proteomes" id="UP000626786"/>
    </source>
</evidence>